<evidence type="ECO:0000313" key="3">
    <source>
        <dbReference type="Proteomes" id="UP000002279"/>
    </source>
</evidence>
<feature type="region of interest" description="Disordered" evidence="1">
    <location>
        <begin position="68"/>
        <end position="96"/>
    </location>
</feature>
<reference evidence="2" key="2">
    <citation type="submission" date="2025-08" db="UniProtKB">
        <authorList>
            <consortium name="Ensembl"/>
        </authorList>
    </citation>
    <scope>IDENTIFICATION</scope>
    <source>
        <strain evidence="2">Glennie</strain>
    </source>
</reference>
<dbReference type="AlphaFoldDB" id="K7EDF2"/>
<dbReference type="Proteomes" id="UP000002279">
    <property type="component" value="Chromosome 10"/>
</dbReference>
<dbReference type="InterPro" id="IPR038775">
    <property type="entry name" value="SPMIP11"/>
</dbReference>
<dbReference type="PANTHER" id="PTHR35263:SF1">
    <property type="entry name" value="TESTIS-EXPRESSED PROTEIN 49"/>
    <property type="match status" value="1"/>
</dbReference>
<dbReference type="eggNOG" id="ENOG502S7R5">
    <property type="taxonomic scope" value="Eukaryota"/>
</dbReference>
<protein>
    <submittedName>
        <fullName evidence="2">Uncharacterized protein</fullName>
    </submittedName>
</protein>
<gene>
    <name evidence="2" type="primary">SPMIP11</name>
</gene>
<dbReference type="Pfam" id="PF22593">
    <property type="entry name" value="SPMIP11"/>
    <property type="match status" value="1"/>
</dbReference>
<dbReference type="GO" id="GO:0160111">
    <property type="term" value="C:axonemal A tubule inner sheath"/>
    <property type="evidence" value="ECO:0000318"/>
    <property type="project" value="GO_Central"/>
</dbReference>
<dbReference type="InParanoid" id="K7EDF2"/>
<organism evidence="2 3">
    <name type="scientific">Ornithorhynchus anatinus</name>
    <name type="common">Duckbill platypus</name>
    <dbReference type="NCBI Taxonomy" id="9258"/>
    <lineage>
        <taxon>Eukaryota</taxon>
        <taxon>Metazoa</taxon>
        <taxon>Chordata</taxon>
        <taxon>Craniata</taxon>
        <taxon>Vertebrata</taxon>
        <taxon>Euteleostomi</taxon>
        <taxon>Mammalia</taxon>
        <taxon>Monotremata</taxon>
        <taxon>Ornithorhynchidae</taxon>
        <taxon>Ornithorhynchus</taxon>
    </lineage>
</organism>
<dbReference type="OrthoDB" id="7085216at2759"/>
<dbReference type="PANTHER" id="PTHR35263">
    <property type="entry name" value="TESTIS-EXPRESSED PROTEIN 49"/>
    <property type="match status" value="1"/>
</dbReference>
<reference evidence="2 3" key="1">
    <citation type="journal article" date="2008" name="Nature">
        <title>Genome analysis of the platypus reveals unique signatures of evolution.</title>
        <authorList>
            <person name="Warren W.C."/>
            <person name="Hillier L.W."/>
            <person name="Marshall Graves J.A."/>
            <person name="Birney E."/>
            <person name="Ponting C.P."/>
            <person name="Grutzner F."/>
            <person name="Belov K."/>
            <person name="Miller W."/>
            <person name="Clarke L."/>
            <person name="Chinwalla A.T."/>
            <person name="Yang S.P."/>
            <person name="Heger A."/>
            <person name="Locke D.P."/>
            <person name="Miethke P."/>
            <person name="Waters P.D."/>
            <person name="Veyrunes F."/>
            <person name="Fulton L."/>
            <person name="Fulton B."/>
            <person name="Graves T."/>
            <person name="Wallis J."/>
            <person name="Puente X.S."/>
            <person name="Lopez-Otin C."/>
            <person name="Ordonez G.R."/>
            <person name="Eichler E.E."/>
            <person name="Chen L."/>
            <person name="Cheng Z."/>
            <person name="Deakin J.E."/>
            <person name="Alsop A."/>
            <person name="Thompson K."/>
            <person name="Kirby P."/>
            <person name="Papenfuss A.T."/>
            <person name="Wakefield M.J."/>
            <person name="Olender T."/>
            <person name="Lancet D."/>
            <person name="Huttley G.A."/>
            <person name="Smit A.F."/>
            <person name="Pask A."/>
            <person name="Temple-Smith P."/>
            <person name="Batzer M.A."/>
            <person name="Walker J.A."/>
            <person name="Konkel M.K."/>
            <person name="Harris R.S."/>
            <person name="Whittington C.M."/>
            <person name="Wong E.S."/>
            <person name="Gemmell N.J."/>
            <person name="Buschiazzo E."/>
            <person name="Vargas Jentzsch I.M."/>
            <person name="Merkel A."/>
            <person name="Schmitz J."/>
            <person name="Zemann A."/>
            <person name="Churakov G."/>
            <person name="Kriegs J.O."/>
            <person name="Brosius J."/>
            <person name="Murchison E.P."/>
            <person name="Sachidanandam R."/>
            <person name="Smith C."/>
            <person name="Hannon G.J."/>
            <person name="Tsend-Ayush E."/>
            <person name="McMillan D."/>
            <person name="Attenborough R."/>
            <person name="Rens W."/>
            <person name="Ferguson-Smith M."/>
            <person name="Lefevre C.M."/>
            <person name="Sharp J.A."/>
            <person name="Nicholas K.R."/>
            <person name="Ray D.A."/>
            <person name="Kube M."/>
            <person name="Reinhardt R."/>
            <person name="Pringle T.H."/>
            <person name="Taylor J."/>
            <person name="Jones R.C."/>
            <person name="Nixon B."/>
            <person name="Dacheux J.L."/>
            <person name="Niwa H."/>
            <person name="Sekita Y."/>
            <person name="Huang X."/>
            <person name="Stark A."/>
            <person name="Kheradpour P."/>
            <person name="Kellis M."/>
            <person name="Flicek P."/>
            <person name="Chen Y."/>
            <person name="Webber C."/>
            <person name="Hardison R."/>
            <person name="Nelson J."/>
            <person name="Hallsworth-Pepin K."/>
            <person name="Delehaunty K."/>
            <person name="Markovic C."/>
            <person name="Minx P."/>
            <person name="Feng Y."/>
            <person name="Kremitzki C."/>
            <person name="Mitreva M."/>
            <person name="Glasscock J."/>
            <person name="Wylie T."/>
            <person name="Wohldmann P."/>
            <person name="Thiru P."/>
            <person name="Nhan M.N."/>
            <person name="Pohl C.S."/>
            <person name="Smith S.M."/>
            <person name="Hou S."/>
            <person name="Nefedov M."/>
            <person name="de Jong P.J."/>
            <person name="Renfree M.B."/>
            <person name="Mardis E.R."/>
            <person name="Wilson R.K."/>
        </authorList>
    </citation>
    <scope>NUCLEOTIDE SEQUENCE [LARGE SCALE GENOMIC DNA]</scope>
    <source>
        <strain evidence="2 3">Glennie</strain>
    </source>
</reference>
<evidence type="ECO:0000313" key="2">
    <source>
        <dbReference type="Ensembl" id="ENSOANP00000031559.2"/>
    </source>
</evidence>
<feature type="region of interest" description="Disordered" evidence="1">
    <location>
        <begin position="1"/>
        <end position="37"/>
    </location>
</feature>
<name>K7EDF2_ORNAN</name>
<dbReference type="Bgee" id="ENSOANG00000032004">
    <property type="expression patterns" value="Expressed in testis and 3 other cell types or tissues"/>
</dbReference>
<dbReference type="HOGENOM" id="CLU_129931_1_0_1"/>
<dbReference type="GeneTree" id="ENSGT00390000010327"/>
<sequence length="177" mass="19956">MPGQTAEPLPGCLHSNRINSTHGEPRRPSVRAGARPGGRGMSFFGLYHLGYQKPIGAKRIIGDLGAQMGNQGCKSPGTPKLPPIAPRDEDRSQHQGSLDAYKRLVRKRQLKKFPNQVFRIPVTEGQNYSFWWKQDPAGRWERAGMQWTHTPAHPLIKSPITRFVDHMLLTDGTFYLF</sequence>
<proteinExistence type="predicted"/>
<dbReference type="Ensembl" id="ENSOANT00000040805.2">
    <property type="protein sequence ID" value="ENSOANP00000031559.2"/>
    <property type="gene ID" value="ENSOANG00000032004.2"/>
</dbReference>
<evidence type="ECO:0000256" key="1">
    <source>
        <dbReference type="SAM" id="MobiDB-lite"/>
    </source>
</evidence>
<accession>K7EDF2</accession>
<keyword evidence="3" id="KW-1185">Reference proteome</keyword>
<reference evidence="2" key="3">
    <citation type="submission" date="2025-09" db="UniProtKB">
        <authorList>
            <consortium name="Ensembl"/>
        </authorList>
    </citation>
    <scope>IDENTIFICATION</scope>
    <source>
        <strain evidence="2">Glennie</strain>
    </source>
</reference>
<dbReference type="OMA" id="DHCILND"/>